<sequence length="82" mass="9320">MNSIFSSFDALWGELLGQAVRYSFASTTNKDGVRLFSGRVKVTTEEDMKKKQQGNVEKKQQRAPRFAPELDGLHCFETLVSY</sequence>
<dbReference type="Gramene" id="KJB24106">
    <property type="protein sequence ID" value="KJB24106"/>
    <property type="gene ID" value="B456_004G128500"/>
</dbReference>
<protein>
    <submittedName>
        <fullName evidence="1">Uncharacterized protein</fullName>
    </submittedName>
</protein>
<gene>
    <name evidence="1" type="ORF">B456_004G128500</name>
</gene>
<dbReference type="Proteomes" id="UP000032304">
    <property type="component" value="Chromosome 4"/>
</dbReference>
<dbReference type="EMBL" id="CM001743">
    <property type="protein sequence ID" value="KJB24106.1"/>
    <property type="molecule type" value="Genomic_DNA"/>
</dbReference>
<name>A0A0D2R3S1_GOSRA</name>
<dbReference type="PANTHER" id="PTHR33641:SF15">
    <property type="entry name" value="AVR9_CF-9 RAPIDLY ELICITED PROTEIN"/>
    <property type="match status" value="1"/>
</dbReference>
<dbReference type="eggNOG" id="ENOG502SFUV">
    <property type="taxonomic scope" value="Eukaryota"/>
</dbReference>
<dbReference type="OMA" id="ANDANMM"/>
<keyword evidence="2" id="KW-1185">Reference proteome</keyword>
<dbReference type="OrthoDB" id="751010at2759"/>
<dbReference type="AlphaFoldDB" id="A0A0D2R3S1"/>
<organism evidence="1 2">
    <name type="scientific">Gossypium raimondii</name>
    <name type="common">Peruvian cotton</name>
    <name type="synonym">Gossypium klotzschianum subsp. raimondii</name>
    <dbReference type="NCBI Taxonomy" id="29730"/>
    <lineage>
        <taxon>Eukaryota</taxon>
        <taxon>Viridiplantae</taxon>
        <taxon>Streptophyta</taxon>
        <taxon>Embryophyta</taxon>
        <taxon>Tracheophyta</taxon>
        <taxon>Spermatophyta</taxon>
        <taxon>Magnoliopsida</taxon>
        <taxon>eudicotyledons</taxon>
        <taxon>Gunneridae</taxon>
        <taxon>Pentapetalae</taxon>
        <taxon>rosids</taxon>
        <taxon>malvids</taxon>
        <taxon>Malvales</taxon>
        <taxon>Malvaceae</taxon>
        <taxon>Malvoideae</taxon>
        <taxon>Gossypium</taxon>
    </lineage>
</organism>
<dbReference type="PANTHER" id="PTHR33641">
    <property type="entry name" value="OS06G0133500 PROTEIN"/>
    <property type="match status" value="1"/>
</dbReference>
<evidence type="ECO:0000313" key="1">
    <source>
        <dbReference type="EMBL" id="KJB24106.1"/>
    </source>
</evidence>
<evidence type="ECO:0000313" key="2">
    <source>
        <dbReference type="Proteomes" id="UP000032304"/>
    </source>
</evidence>
<dbReference type="KEGG" id="gra:105791286"/>
<proteinExistence type="predicted"/>
<reference evidence="1 2" key="1">
    <citation type="journal article" date="2012" name="Nature">
        <title>Repeated polyploidization of Gossypium genomes and the evolution of spinnable cotton fibres.</title>
        <authorList>
            <person name="Paterson A.H."/>
            <person name="Wendel J.F."/>
            <person name="Gundlach H."/>
            <person name="Guo H."/>
            <person name="Jenkins J."/>
            <person name="Jin D."/>
            <person name="Llewellyn D."/>
            <person name="Showmaker K.C."/>
            <person name="Shu S."/>
            <person name="Udall J."/>
            <person name="Yoo M.J."/>
            <person name="Byers R."/>
            <person name="Chen W."/>
            <person name="Doron-Faigenboim A."/>
            <person name="Duke M.V."/>
            <person name="Gong L."/>
            <person name="Grimwood J."/>
            <person name="Grover C."/>
            <person name="Grupp K."/>
            <person name="Hu G."/>
            <person name="Lee T.H."/>
            <person name="Li J."/>
            <person name="Lin L."/>
            <person name="Liu T."/>
            <person name="Marler B.S."/>
            <person name="Page J.T."/>
            <person name="Roberts A.W."/>
            <person name="Romanel E."/>
            <person name="Sanders W.S."/>
            <person name="Szadkowski E."/>
            <person name="Tan X."/>
            <person name="Tang H."/>
            <person name="Xu C."/>
            <person name="Wang J."/>
            <person name="Wang Z."/>
            <person name="Zhang D."/>
            <person name="Zhang L."/>
            <person name="Ashrafi H."/>
            <person name="Bedon F."/>
            <person name="Bowers J.E."/>
            <person name="Brubaker C.L."/>
            <person name="Chee P.W."/>
            <person name="Das S."/>
            <person name="Gingle A.R."/>
            <person name="Haigler C.H."/>
            <person name="Harker D."/>
            <person name="Hoffmann L.V."/>
            <person name="Hovav R."/>
            <person name="Jones D.C."/>
            <person name="Lemke C."/>
            <person name="Mansoor S."/>
            <person name="ur Rahman M."/>
            <person name="Rainville L.N."/>
            <person name="Rambani A."/>
            <person name="Reddy U.K."/>
            <person name="Rong J.K."/>
            <person name="Saranga Y."/>
            <person name="Scheffler B.E."/>
            <person name="Scheffler J.A."/>
            <person name="Stelly D.M."/>
            <person name="Triplett B.A."/>
            <person name="Van Deynze A."/>
            <person name="Vaslin M.F."/>
            <person name="Waghmare V.N."/>
            <person name="Walford S.A."/>
            <person name="Wright R.J."/>
            <person name="Zaki E.A."/>
            <person name="Zhang T."/>
            <person name="Dennis E.S."/>
            <person name="Mayer K.F."/>
            <person name="Peterson D.G."/>
            <person name="Rokhsar D.S."/>
            <person name="Wang X."/>
            <person name="Schmutz J."/>
        </authorList>
    </citation>
    <scope>NUCLEOTIDE SEQUENCE [LARGE SCALE GENOMIC DNA]</scope>
</reference>
<accession>A0A0D2R3S1</accession>